<dbReference type="EMBL" id="FTMS01000021">
    <property type="protein sequence ID" value="SIQ98797.1"/>
    <property type="molecule type" value="Genomic_DNA"/>
</dbReference>
<evidence type="ECO:0000313" key="2">
    <source>
        <dbReference type="Proteomes" id="UP000186400"/>
    </source>
</evidence>
<dbReference type="Proteomes" id="UP000186400">
    <property type="component" value="Unassembled WGS sequence"/>
</dbReference>
<sequence length="142" mass="15584">MGVYAPQMKTNFKVEIDGVDYGNFTSVTGLGATAEVSDDVGGMDKNPRKIPGKVRYETVTLTRNCDPTDTVLRDWWKTVERGLPERKAVSVVLSGRDGITEIARRNLFECVPSGWTMSDLSSSENGAISESISLVYEDADWG</sequence>
<dbReference type="STRING" id="159291.SAMN05920897_12122"/>
<dbReference type="AlphaFoldDB" id="A0A1N6X945"/>
<dbReference type="Pfam" id="PF06841">
    <property type="entry name" value="Phage_T4_gp19"/>
    <property type="match status" value="1"/>
</dbReference>
<dbReference type="PANTHER" id="PTHR38009:SF1">
    <property type="entry name" value="CONSERVED HYPOTHETICAL PHAGE TAIL PROTEIN"/>
    <property type="match status" value="1"/>
</dbReference>
<keyword evidence="2" id="KW-1185">Reference proteome</keyword>
<dbReference type="NCBIfam" id="TIGR02241">
    <property type="entry name" value="conserved hypothetical phage tail region protein"/>
    <property type="match status" value="1"/>
</dbReference>
<dbReference type="InterPro" id="IPR011747">
    <property type="entry name" value="CHP02241"/>
</dbReference>
<protein>
    <submittedName>
        <fullName evidence="1">Conserved hypothetical phage tail region protein</fullName>
    </submittedName>
</protein>
<dbReference type="RefSeq" id="WP_076489833.1">
    <property type="nucleotide sequence ID" value="NZ_FTMS01000021.1"/>
</dbReference>
<proteinExistence type="predicted"/>
<dbReference type="GO" id="GO:0005198">
    <property type="term" value="F:structural molecule activity"/>
    <property type="evidence" value="ECO:0007669"/>
    <property type="project" value="InterPro"/>
</dbReference>
<organism evidence="1 2">
    <name type="scientific">Alkalispirochaeta americana</name>
    <dbReference type="NCBI Taxonomy" id="159291"/>
    <lineage>
        <taxon>Bacteria</taxon>
        <taxon>Pseudomonadati</taxon>
        <taxon>Spirochaetota</taxon>
        <taxon>Spirochaetia</taxon>
        <taxon>Spirochaetales</taxon>
        <taxon>Spirochaetaceae</taxon>
        <taxon>Alkalispirochaeta</taxon>
    </lineage>
</organism>
<dbReference type="OrthoDB" id="369725at2"/>
<accession>A0A1N6X945</accession>
<dbReference type="PANTHER" id="PTHR38009">
    <property type="entry name" value="CONSERVED HYPOTHETICAL PHAGE TAIL PROTEIN"/>
    <property type="match status" value="1"/>
</dbReference>
<evidence type="ECO:0000313" key="1">
    <source>
        <dbReference type="EMBL" id="SIQ98797.1"/>
    </source>
</evidence>
<gene>
    <name evidence="1" type="ORF">SAMN05920897_12122</name>
</gene>
<reference evidence="1 2" key="1">
    <citation type="submission" date="2017-01" db="EMBL/GenBank/DDBJ databases">
        <authorList>
            <person name="Mah S.A."/>
            <person name="Swanson W.J."/>
            <person name="Moy G.W."/>
            <person name="Vacquier V.D."/>
        </authorList>
    </citation>
    <scope>NUCLEOTIDE SEQUENCE [LARGE SCALE GENOMIC DNA]</scope>
    <source>
        <strain evidence="1 2">ASpG1</strain>
    </source>
</reference>
<name>A0A1N6X945_9SPIO</name>
<dbReference type="InterPro" id="IPR010667">
    <property type="entry name" value="Phage_T4_Gp19"/>
</dbReference>